<dbReference type="AlphaFoldDB" id="A0A9P6PL27"/>
<name>A0A9P6PL27_9FUNG</name>
<keyword evidence="1" id="KW-0812">Transmembrane</keyword>
<dbReference type="EMBL" id="JAAAJB010001756">
    <property type="protein sequence ID" value="KAG0247391.1"/>
    <property type="molecule type" value="Genomic_DNA"/>
</dbReference>
<keyword evidence="1" id="KW-1133">Transmembrane helix</keyword>
<evidence type="ECO:0000256" key="1">
    <source>
        <dbReference type="SAM" id="Phobius"/>
    </source>
</evidence>
<accession>A0A9P6PL27</accession>
<evidence type="ECO:0000313" key="3">
    <source>
        <dbReference type="Proteomes" id="UP000807716"/>
    </source>
</evidence>
<feature type="non-terminal residue" evidence="2">
    <location>
        <position position="259"/>
    </location>
</feature>
<feature type="transmembrane region" description="Helical" evidence="1">
    <location>
        <begin position="188"/>
        <end position="212"/>
    </location>
</feature>
<protein>
    <submittedName>
        <fullName evidence="2">Uncharacterized protein</fullName>
    </submittedName>
</protein>
<dbReference type="Proteomes" id="UP000807716">
    <property type="component" value="Unassembled WGS sequence"/>
</dbReference>
<gene>
    <name evidence="2" type="ORF">DFQ27_002082</name>
</gene>
<keyword evidence="1" id="KW-0472">Membrane</keyword>
<organism evidence="2 3">
    <name type="scientific">Actinomortierella ambigua</name>
    <dbReference type="NCBI Taxonomy" id="1343610"/>
    <lineage>
        <taxon>Eukaryota</taxon>
        <taxon>Fungi</taxon>
        <taxon>Fungi incertae sedis</taxon>
        <taxon>Mucoromycota</taxon>
        <taxon>Mortierellomycotina</taxon>
        <taxon>Mortierellomycetes</taxon>
        <taxon>Mortierellales</taxon>
        <taxon>Mortierellaceae</taxon>
        <taxon>Actinomortierella</taxon>
    </lineage>
</organism>
<sequence>FFFGSSITSALKFVFRIHCNVVNYFVAAPPPKHSPPTKPKAPYDREYHRSRLSVQPGYEDNYGKKKAPKGVQQRTTKIDDYSPVKPTWPSYMTLVRLLLAYCFVRLTTADQRQLVFETIQQSINIDTRELLWKYTLFSWLHAFVINIHDMITLFEMSFNPGVHHIVVAERSIRTRVSRRLRKSMQNHLHWFLSALLSLMVVVGLSLLAGVFASGVLHDVYGGLLQTHAHVTKVQKQSNHVAANGFMHYMDRSLVDAYNS</sequence>
<reference evidence="2" key="1">
    <citation type="journal article" date="2020" name="Fungal Divers.">
        <title>Resolving the Mortierellaceae phylogeny through synthesis of multi-gene phylogenetics and phylogenomics.</title>
        <authorList>
            <person name="Vandepol N."/>
            <person name="Liber J."/>
            <person name="Desiro A."/>
            <person name="Na H."/>
            <person name="Kennedy M."/>
            <person name="Barry K."/>
            <person name="Grigoriev I.V."/>
            <person name="Miller A.N."/>
            <person name="O'Donnell K."/>
            <person name="Stajich J.E."/>
            <person name="Bonito G."/>
        </authorList>
    </citation>
    <scope>NUCLEOTIDE SEQUENCE</scope>
    <source>
        <strain evidence="2">BC1065</strain>
    </source>
</reference>
<feature type="non-terminal residue" evidence="2">
    <location>
        <position position="1"/>
    </location>
</feature>
<proteinExistence type="predicted"/>
<keyword evidence="3" id="KW-1185">Reference proteome</keyword>
<comment type="caution">
    <text evidence="2">The sequence shown here is derived from an EMBL/GenBank/DDBJ whole genome shotgun (WGS) entry which is preliminary data.</text>
</comment>
<evidence type="ECO:0000313" key="2">
    <source>
        <dbReference type="EMBL" id="KAG0247391.1"/>
    </source>
</evidence>